<gene>
    <name evidence="1" type="ORF">MGWOODY_Hyp1957</name>
</gene>
<evidence type="ECO:0000313" key="1">
    <source>
        <dbReference type="EMBL" id="CUS55684.1"/>
    </source>
</evidence>
<proteinExistence type="predicted"/>
<reference evidence="1" key="1">
    <citation type="submission" date="2015-10" db="EMBL/GenBank/DDBJ databases">
        <authorList>
            <person name="Gilbert D.G."/>
        </authorList>
    </citation>
    <scope>NUCLEOTIDE SEQUENCE</scope>
</reference>
<sequence length="40" mass="4011">MTGVIPVSANARPAASPANPAPMIAILSVMPIPCINYSSS</sequence>
<dbReference type="AlphaFoldDB" id="A0A160TZL8"/>
<organism evidence="1">
    <name type="scientific">hydrothermal vent metagenome</name>
    <dbReference type="NCBI Taxonomy" id="652676"/>
    <lineage>
        <taxon>unclassified sequences</taxon>
        <taxon>metagenomes</taxon>
        <taxon>ecological metagenomes</taxon>
    </lineage>
</organism>
<dbReference type="EMBL" id="CZQD01000006">
    <property type="protein sequence ID" value="CUS55684.1"/>
    <property type="molecule type" value="Genomic_DNA"/>
</dbReference>
<protein>
    <submittedName>
        <fullName evidence="1">Uncharacterized protein</fullName>
    </submittedName>
</protein>
<name>A0A160TZL8_9ZZZZ</name>
<accession>A0A160TZL8</accession>